<evidence type="ECO:0000259" key="4">
    <source>
        <dbReference type="Pfam" id="PF23359"/>
    </source>
</evidence>
<dbReference type="InterPro" id="IPR036625">
    <property type="entry name" value="E3-bd_dom_sf"/>
</dbReference>
<keyword evidence="1" id="KW-0238">DNA-binding</keyword>
<name>A0A921MDK1_9MICO</name>
<feature type="region of interest" description="Disordered" evidence="2">
    <location>
        <begin position="59"/>
        <end position="99"/>
    </location>
</feature>
<reference evidence="5" key="2">
    <citation type="submission" date="2021-09" db="EMBL/GenBank/DDBJ databases">
        <authorList>
            <person name="Gilroy R."/>
        </authorList>
    </citation>
    <scope>NUCLEOTIDE SEQUENCE</scope>
    <source>
        <strain evidence="5">ChiGjej5B5-7349</strain>
    </source>
</reference>
<dbReference type="EMBL" id="DYUK01000111">
    <property type="protein sequence ID" value="HJG79832.1"/>
    <property type="molecule type" value="Genomic_DNA"/>
</dbReference>
<dbReference type="InterPro" id="IPR042261">
    <property type="entry name" value="Lsr2-like_dimerization"/>
</dbReference>
<dbReference type="GO" id="GO:0016746">
    <property type="term" value="F:acyltransferase activity"/>
    <property type="evidence" value="ECO:0007669"/>
    <property type="project" value="InterPro"/>
</dbReference>
<dbReference type="InterPro" id="IPR024412">
    <property type="entry name" value="Lsr2_dim_dom"/>
</dbReference>
<dbReference type="GO" id="GO:0003677">
    <property type="term" value="F:DNA binding"/>
    <property type="evidence" value="ECO:0007669"/>
    <property type="project" value="UniProtKB-KW"/>
</dbReference>
<feature type="compositionally biased region" description="Low complexity" evidence="2">
    <location>
        <begin position="62"/>
        <end position="74"/>
    </location>
</feature>
<gene>
    <name evidence="5" type="ORF">K8V08_05410</name>
</gene>
<dbReference type="AlphaFoldDB" id="A0A921MDK1"/>
<evidence type="ECO:0000256" key="2">
    <source>
        <dbReference type="SAM" id="MobiDB-lite"/>
    </source>
</evidence>
<evidence type="ECO:0000313" key="5">
    <source>
        <dbReference type="EMBL" id="HJG79832.1"/>
    </source>
</evidence>
<accession>A0A921MDK1</accession>
<dbReference type="Pfam" id="PF23359">
    <property type="entry name" value="Lsr2_DNA-bd"/>
    <property type="match status" value="1"/>
</dbReference>
<evidence type="ECO:0000256" key="1">
    <source>
        <dbReference type="ARBA" id="ARBA00023125"/>
    </source>
</evidence>
<dbReference type="Gene3D" id="3.30.60.230">
    <property type="entry name" value="Lsr2, dimerization domain"/>
    <property type="match status" value="1"/>
</dbReference>
<comment type="caution">
    <text evidence="5">The sequence shown here is derived from an EMBL/GenBank/DDBJ whole genome shotgun (WGS) entry which is preliminary data.</text>
</comment>
<dbReference type="Proteomes" id="UP000784435">
    <property type="component" value="Unassembled WGS sequence"/>
</dbReference>
<feature type="domain" description="Lsr2 dimerization" evidence="3">
    <location>
        <begin position="1"/>
        <end position="57"/>
    </location>
</feature>
<sequence>MAREMKVVLTDDIDGTEAAETVRFGLDQGTYEIELSDENAEKLRAVLAPYIAKARRVAATQRAGSARPRRSGGAQNSNLNAKIREWAKEQGKKVSERGRISQAIIDEYHEAHA</sequence>
<evidence type="ECO:0000259" key="3">
    <source>
        <dbReference type="Pfam" id="PF11774"/>
    </source>
</evidence>
<feature type="domain" description="Lsr2 DNA-binding" evidence="4">
    <location>
        <begin position="77"/>
        <end position="111"/>
    </location>
</feature>
<dbReference type="Pfam" id="PF11774">
    <property type="entry name" value="Lsr2"/>
    <property type="match status" value="1"/>
</dbReference>
<organism evidence="5 6">
    <name type="scientific">Brevibacterium senegalense</name>
    <dbReference type="NCBI Taxonomy" id="1033736"/>
    <lineage>
        <taxon>Bacteria</taxon>
        <taxon>Bacillati</taxon>
        <taxon>Actinomycetota</taxon>
        <taxon>Actinomycetes</taxon>
        <taxon>Micrococcales</taxon>
        <taxon>Brevibacteriaceae</taxon>
        <taxon>Brevibacterium</taxon>
    </lineage>
</organism>
<dbReference type="InterPro" id="IPR055370">
    <property type="entry name" value="Lsr2_DNA-bd"/>
</dbReference>
<reference evidence="5" key="1">
    <citation type="journal article" date="2021" name="PeerJ">
        <title>Extensive microbial diversity within the chicken gut microbiome revealed by metagenomics and culture.</title>
        <authorList>
            <person name="Gilroy R."/>
            <person name="Ravi A."/>
            <person name="Getino M."/>
            <person name="Pursley I."/>
            <person name="Horton D.L."/>
            <person name="Alikhan N.F."/>
            <person name="Baker D."/>
            <person name="Gharbi K."/>
            <person name="Hall N."/>
            <person name="Watson M."/>
            <person name="Adriaenssens E.M."/>
            <person name="Foster-Nyarko E."/>
            <person name="Jarju S."/>
            <person name="Secka A."/>
            <person name="Antonio M."/>
            <person name="Oren A."/>
            <person name="Chaudhuri R.R."/>
            <person name="La Ragione R."/>
            <person name="Hildebrand F."/>
            <person name="Pallen M.J."/>
        </authorList>
    </citation>
    <scope>NUCLEOTIDE SEQUENCE</scope>
    <source>
        <strain evidence="5">ChiGjej5B5-7349</strain>
    </source>
</reference>
<evidence type="ECO:0000313" key="6">
    <source>
        <dbReference type="Proteomes" id="UP000784435"/>
    </source>
</evidence>
<protein>
    <submittedName>
        <fullName evidence="5">Lsr2 family protein</fullName>
    </submittedName>
</protein>
<proteinExistence type="predicted"/>
<dbReference type="Gene3D" id="4.10.320.10">
    <property type="entry name" value="E3-binding domain"/>
    <property type="match status" value="1"/>
</dbReference>
<feature type="compositionally biased region" description="Basic and acidic residues" evidence="2">
    <location>
        <begin position="82"/>
        <end position="99"/>
    </location>
</feature>